<evidence type="ECO:0000256" key="1">
    <source>
        <dbReference type="ARBA" id="ARBA00008104"/>
    </source>
</evidence>
<evidence type="ECO:0000259" key="10">
    <source>
        <dbReference type="Pfam" id="PF00056"/>
    </source>
</evidence>
<dbReference type="NCBIfam" id="NF004863">
    <property type="entry name" value="PRK06223.1"/>
    <property type="match status" value="1"/>
</dbReference>
<feature type="binding site" evidence="8">
    <location>
        <position position="94"/>
    </location>
    <ligand>
        <name>NAD(+)</name>
        <dbReference type="ChEBI" id="CHEBI:57540"/>
    </ligand>
</feature>
<dbReference type="PRINTS" id="PR00086">
    <property type="entry name" value="LLDHDRGNASE"/>
</dbReference>
<proteinExistence type="inferred from homology"/>
<dbReference type="PIRSF" id="PIRSF000102">
    <property type="entry name" value="Lac_mal_DH"/>
    <property type="match status" value="1"/>
</dbReference>
<dbReference type="PANTHER" id="PTHR43128:SF16">
    <property type="entry name" value="L-LACTATE DEHYDROGENASE"/>
    <property type="match status" value="1"/>
</dbReference>
<comment type="similarity">
    <text evidence="1 9">Belongs to the LDH/MDH superfamily.</text>
</comment>
<evidence type="ECO:0000256" key="6">
    <source>
        <dbReference type="PIRSR" id="PIRSR000102-1"/>
    </source>
</evidence>
<protein>
    <recommendedName>
        <fullName evidence="2">Malate dehydrogenase</fullName>
    </recommendedName>
</protein>
<evidence type="ECO:0000256" key="5">
    <source>
        <dbReference type="ARBA" id="ARBA00023027"/>
    </source>
</evidence>
<dbReference type="Gene3D" id="3.40.50.720">
    <property type="entry name" value="NAD(P)-binding Rossmann-like Domain"/>
    <property type="match status" value="1"/>
</dbReference>
<evidence type="ECO:0000256" key="3">
    <source>
        <dbReference type="ARBA" id="ARBA00022532"/>
    </source>
</evidence>
<feature type="domain" description="Lactate/malate dehydrogenase N-terminal" evidence="10">
    <location>
        <begin position="2"/>
        <end position="141"/>
    </location>
</feature>
<feature type="domain" description="Lactate/malate dehydrogenase C-terminal" evidence="11">
    <location>
        <begin position="146"/>
        <end position="299"/>
    </location>
</feature>
<feature type="binding site" evidence="7">
    <location>
        <position position="81"/>
    </location>
    <ligand>
        <name>substrate</name>
    </ligand>
</feature>
<dbReference type="GO" id="GO:0006089">
    <property type="term" value="P:lactate metabolic process"/>
    <property type="evidence" value="ECO:0007669"/>
    <property type="project" value="TreeGrafter"/>
</dbReference>
<evidence type="ECO:0000256" key="4">
    <source>
        <dbReference type="ARBA" id="ARBA00023002"/>
    </source>
</evidence>
<dbReference type="EMBL" id="LR216287">
    <property type="protein sequence ID" value="VFJ15075.1"/>
    <property type="molecule type" value="Genomic_DNA"/>
</dbReference>
<dbReference type="GeneID" id="39421895"/>
<sequence>MTISIIGSGKVGASIALNCGLRELDPKIYLVDIIEGLPQGEAMDINHQLSVQGLDSYLIGTNDFGVIRNSDIIILVAGVGRKPGMTRMDLLKTNASIVKDVSSKISQYNTQSNLIVVTNPLDPMTYLALKTTKYPKNKVMGMGGMLDLSRFASFIHDYTKISRESISAMVISEHGEKMLPLIRFSSISGIPLTNFINETQSKEIYEKTKQVAAEVIKLKGATVYAPGNAVSIMAEAIVKDKKRLIPLSAYLDGEYGVKDVCIGVPAVVGRNGIEKIIELPLNDFERKEFEQGVKNVSEAISILPS</sequence>
<evidence type="ECO:0000313" key="13">
    <source>
        <dbReference type="Proteomes" id="UP000294299"/>
    </source>
</evidence>
<dbReference type="Pfam" id="PF00056">
    <property type="entry name" value="Ldh_1_N"/>
    <property type="match status" value="1"/>
</dbReference>
<dbReference type="KEGG" id="nfn:NFRAN_2752"/>
<name>A0A484IHE5_9ARCH</name>
<evidence type="ECO:0000256" key="8">
    <source>
        <dbReference type="PIRSR" id="PIRSR000102-3"/>
    </source>
</evidence>
<keyword evidence="4 9" id="KW-0560">Oxidoreductase</keyword>
<keyword evidence="13" id="KW-1185">Reference proteome</keyword>
<feature type="active site" description="Proton acceptor" evidence="6">
    <location>
        <position position="174"/>
    </location>
</feature>
<dbReference type="RefSeq" id="WP_134485102.1">
    <property type="nucleotide sequence ID" value="NZ_LR216287.1"/>
</dbReference>
<evidence type="ECO:0000256" key="7">
    <source>
        <dbReference type="PIRSR" id="PIRSR000102-2"/>
    </source>
</evidence>
<evidence type="ECO:0000259" key="11">
    <source>
        <dbReference type="Pfam" id="PF02866"/>
    </source>
</evidence>
<feature type="binding site" evidence="7">
    <location>
        <position position="150"/>
    </location>
    <ligand>
        <name>substrate</name>
    </ligand>
</feature>
<accession>A0A484IHE5</accession>
<dbReference type="GO" id="GO:0006099">
    <property type="term" value="P:tricarboxylic acid cycle"/>
    <property type="evidence" value="ECO:0007669"/>
    <property type="project" value="UniProtKB-KW"/>
</dbReference>
<feature type="binding site" evidence="8">
    <location>
        <begin position="117"/>
        <end position="119"/>
    </location>
    <ligand>
        <name>NAD(+)</name>
        <dbReference type="ChEBI" id="CHEBI:57540"/>
    </ligand>
</feature>
<keyword evidence="5 8" id="KW-0520">NAD</keyword>
<organism evidence="12 13">
    <name type="scientific">Candidatus Nitrosocosmicus franklandianus</name>
    <dbReference type="NCBI Taxonomy" id="1798806"/>
    <lineage>
        <taxon>Archaea</taxon>
        <taxon>Nitrososphaerota</taxon>
        <taxon>Nitrososphaeria</taxon>
        <taxon>Nitrososphaerales</taxon>
        <taxon>Nitrososphaeraceae</taxon>
        <taxon>Candidatus Nitrosocosmicus</taxon>
    </lineage>
</organism>
<dbReference type="SUPFAM" id="SSF51735">
    <property type="entry name" value="NAD(P)-binding Rossmann-fold domains"/>
    <property type="match status" value="1"/>
</dbReference>
<dbReference type="InterPro" id="IPR015955">
    <property type="entry name" value="Lactate_DH/Glyco_Ohase_4_C"/>
</dbReference>
<feature type="binding site" evidence="7">
    <location>
        <position position="87"/>
    </location>
    <ligand>
        <name>substrate</name>
    </ligand>
</feature>
<dbReference type="Proteomes" id="UP000294299">
    <property type="component" value="Chromosome NFRAN"/>
</dbReference>
<feature type="binding site" evidence="7">
    <location>
        <position position="119"/>
    </location>
    <ligand>
        <name>substrate</name>
    </ligand>
</feature>
<dbReference type="InterPro" id="IPR001236">
    <property type="entry name" value="Lactate/malate_DH_N"/>
</dbReference>
<dbReference type="InterPro" id="IPR001557">
    <property type="entry name" value="L-lactate/malate_DH"/>
</dbReference>
<dbReference type="InterPro" id="IPR036291">
    <property type="entry name" value="NAD(P)-bd_dom_sf"/>
</dbReference>
<evidence type="ECO:0000256" key="2">
    <source>
        <dbReference type="ARBA" id="ARBA00020382"/>
    </source>
</evidence>
<evidence type="ECO:0000256" key="9">
    <source>
        <dbReference type="RuleBase" id="RU003369"/>
    </source>
</evidence>
<gene>
    <name evidence="12" type="primary">mdh</name>
    <name evidence="12" type="ORF">NFRAN_2752</name>
</gene>
<dbReference type="PANTHER" id="PTHR43128">
    <property type="entry name" value="L-2-HYDROXYCARBOXYLATE DEHYDROGENASE (NAD(P)(+))"/>
    <property type="match status" value="1"/>
</dbReference>
<keyword evidence="3" id="KW-0816">Tricarboxylic acid cycle</keyword>
<feature type="binding site" evidence="8">
    <location>
        <position position="32"/>
    </location>
    <ligand>
        <name>NAD(+)</name>
        <dbReference type="ChEBI" id="CHEBI:57540"/>
    </ligand>
</feature>
<dbReference type="AlphaFoldDB" id="A0A484IHE5"/>
<dbReference type="InterPro" id="IPR022383">
    <property type="entry name" value="Lactate/malate_DH_C"/>
</dbReference>
<dbReference type="GO" id="GO:0004459">
    <property type="term" value="F:L-lactate dehydrogenase (NAD+) activity"/>
    <property type="evidence" value="ECO:0007669"/>
    <property type="project" value="TreeGrafter"/>
</dbReference>
<evidence type="ECO:0000313" key="12">
    <source>
        <dbReference type="EMBL" id="VFJ15075.1"/>
    </source>
</evidence>
<dbReference type="SUPFAM" id="SSF56327">
    <property type="entry name" value="LDH C-terminal domain-like"/>
    <property type="match status" value="1"/>
</dbReference>
<dbReference type="Pfam" id="PF02866">
    <property type="entry name" value="Ldh_1_C"/>
    <property type="match status" value="1"/>
</dbReference>
<dbReference type="OrthoDB" id="2596at2157"/>
<feature type="binding site" evidence="8">
    <location>
        <begin position="7"/>
        <end position="12"/>
    </location>
    <ligand>
        <name>NAD(+)</name>
        <dbReference type="ChEBI" id="CHEBI:57540"/>
    </ligand>
</feature>
<reference evidence="12 13" key="1">
    <citation type="submission" date="2019-02" db="EMBL/GenBank/DDBJ databases">
        <authorList>
            <person name="Lehtovirta-Morley E L."/>
        </authorList>
    </citation>
    <scope>NUCLEOTIDE SEQUENCE [LARGE SCALE GENOMIC DNA]</scope>
    <source>
        <strain evidence="12">NFRAN1</strain>
    </source>
</reference>
<dbReference type="InterPro" id="IPR011275">
    <property type="entry name" value="Malate_DH_type3"/>
</dbReference>
<dbReference type="Gene3D" id="3.90.110.10">
    <property type="entry name" value="Lactate dehydrogenase/glycoside hydrolase, family 4, C-terminal"/>
    <property type="match status" value="1"/>
</dbReference>
<dbReference type="CDD" id="cd01339">
    <property type="entry name" value="LDH-like_MDH"/>
    <property type="match status" value="1"/>
</dbReference>